<feature type="region of interest" description="Disordered" evidence="1">
    <location>
        <begin position="135"/>
        <end position="157"/>
    </location>
</feature>
<reference evidence="2 3" key="1">
    <citation type="submission" date="2019-08" db="EMBL/GenBank/DDBJ databases">
        <title>Whole genome of Aphis craccivora.</title>
        <authorList>
            <person name="Voronova N.V."/>
            <person name="Shulinski R.S."/>
            <person name="Bandarenka Y.V."/>
            <person name="Zhorov D.G."/>
            <person name="Warner D."/>
        </authorList>
    </citation>
    <scope>NUCLEOTIDE SEQUENCE [LARGE SCALE GENOMIC DNA]</scope>
    <source>
        <strain evidence="2">180601</strain>
        <tissue evidence="2">Whole Body</tissue>
    </source>
</reference>
<evidence type="ECO:0000256" key="1">
    <source>
        <dbReference type="SAM" id="MobiDB-lite"/>
    </source>
</evidence>
<protein>
    <submittedName>
        <fullName evidence="2">Zinc finger MYM-type protein 1-like</fullName>
    </submittedName>
</protein>
<dbReference type="OrthoDB" id="6778351at2759"/>
<dbReference type="Proteomes" id="UP000478052">
    <property type="component" value="Unassembled WGS sequence"/>
</dbReference>
<organism evidence="2 3">
    <name type="scientific">Aphis craccivora</name>
    <name type="common">Cowpea aphid</name>
    <dbReference type="NCBI Taxonomy" id="307492"/>
    <lineage>
        <taxon>Eukaryota</taxon>
        <taxon>Metazoa</taxon>
        <taxon>Ecdysozoa</taxon>
        <taxon>Arthropoda</taxon>
        <taxon>Hexapoda</taxon>
        <taxon>Insecta</taxon>
        <taxon>Pterygota</taxon>
        <taxon>Neoptera</taxon>
        <taxon>Paraneoptera</taxon>
        <taxon>Hemiptera</taxon>
        <taxon>Sternorrhyncha</taxon>
        <taxon>Aphidomorpha</taxon>
        <taxon>Aphidoidea</taxon>
        <taxon>Aphididae</taxon>
        <taxon>Aphidini</taxon>
        <taxon>Aphis</taxon>
        <taxon>Aphis</taxon>
    </lineage>
</organism>
<evidence type="ECO:0000313" key="2">
    <source>
        <dbReference type="EMBL" id="KAF0690727.1"/>
    </source>
</evidence>
<dbReference type="AlphaFoldDB" id="A0A6G0VJH4"/>
<name>A0A6G0VJH4_APHCR</name>
<proteinExistence type="predicted"/>
<sequence length="239" mass="28186">ESFTDLGITFDSKLCFNKHIDNITNKAFKNLGFIIRTCTHFNNLNAFKNLYFAFVRFQLEYASLIWSSNNIEVNQILDAVQNRFLRFLAFKFKIERPQHSDYNGVLFYFNIQLLNTRRFEDTIEFQKTYIHGEKYTSNNDSEHESEDNSDSDRNEDNGEYMYVHKHKNLGTLLHMLQVCHKTGLKNVFLCLYDALHIACTLPNASITPERTFSKLKILKNRLRTTISQDRLEQQLLLMS</sequence>
<feature type="non-terminal residue" evidence="2">
    <location>
        <position position="239"/>
    </location>
</feature>
<dbReference type="EMBL" id="VUJU01016184">
    <property type="protein sequence ID" value="KAF0690727.1"/>
    <property type="molecule type" value="Genomic_DNA"/>
</dbReference>
<comment type="caution">
    <text evidence="2">The sequence shown here is derived from an EMBL/GenBank/DDBJ whole genome shotgun (WGS) entry which is preliminary data.</text>
</comment>
<accession>A0A6G0VJH4</accession>
<evidence type="ECO:0000313" key="3">
    <source>
        <dbReference type="Proteomes" id="UP000478052"/>
    </source>
</evidence>
<keyword evidence="3" id="KW-1185">Reference proteome</keyword>
<gene>
    <name evidence="2" type="ORF">FWK35_00037565</name>
</gene>
<feature type="non-terminal residue" evidence="2">
    <location>
        <position position="1"/>
    </location>
</feature>